<name>A0A0A9GML7_ARUDO</name>
<protein>
    <submittedName>
        <fullName evidence="1">Uncharacterized protein</fullName>
    </submittedName>
</protein>
<accession>A0A0A9GML7</accession>
<organism evidence="1">
    <name type="scientific">Arundo donax</name>
    <name type="common">Giant reed</name>
    <name type="synonym">Donax arundinaceus</name>
    <dbReference type="NCBI Taxonomy" id="35708"/>
    <lineage>
        <taxon>Eukaryota</taxon>
        <taxon>Viridiplantae</taxon>
        <taxon>Streptophyta</taxon>
        <taxon>Embryophyta</taxon>
        <taxon>Tracheophyta</taxon>
        <taxon>Spermatophyta</taxon>
        <taxon>Magnoliopsida</taxon>
        <taxon>Liliopsida</taxon>
        <taxon>Poales</taxon>
        <taxon>Poaceae</taxon>
        <taxon>PACMAD clade</taxon>
        <taxon>Arundinoideae</taxon>
        <taxon>Arundineae</taxon>
        <taxon>Arundo</taxon>
    </lineage>
</organism>
<evidence type="ECO:0000313" key="1">
    <source>
        <dbReference type="EMBL" id="JAE23801.1"/>
    </source>
</evidence>
<proteinExistence type="predicted"/>
<reference evidence="1" key="2">
    <citation type="journal article" date="2015" name="Data Brief">
        <title>Shoot transcriptome of the giant reed, Arundo donax.</title>
        <authorList>
            <person name="Barrero R.A."/>
            <person name="Guerrero F.D."/>
            <person name="Moolhuijzen P."/>
            <person name="Goolsby J.A."/>
            <person name="Tidwell J."/>
            <person name="Bellgard S.E."/>
            <person name="Bellgard M.I."/>
        </authorList>
    </citation>
    <scope>NUCLEOTIDE SEQUENCE</scope>
    <source>
        <tissue evidence="1">Shoot tissue taken approximately 20 cm above the soil surface</tissue>
    </source>
</reference>
<dbReference type="AlphaFoldDB" id="A0A0A9GML7"/>
<sequence length="31" mass="3595">MNHSTMSQLKKLPSYRHIEGAKIFYRACARG</sequence>
<dbReference type="EMBL" id="GBRH01174095">
    <property type="protein sequence ID" value="JAE23801.1"/>
    <property type="molecule type" value="Transcribed_RNA"/>
</dbReference>
<reference evidence="1" key="1">
    <citation type="submission" date="2014-09" db="EMBL/GenBank/DDBJ databases">
        <authorList>
            <person name="Magalhaes I.L.F."/>
            <person name="Oliveira U."/>
            <person name="Santos F.R."/>
            <person name="Vidigal T.H.D.A."/>
            <person name="Brescovit A.D."/>
            <person name="Santos A.J."/>
        </authorList>
    </citation>
    <scope>NUCLEOTIDE SEQUENCE</scope>
    <source>
        <tissue evidence="1">Shoot tissue taken approximately 20 cm above the soil surface</tissue>
    </source>
</reference>